<keyword evidence="3" id="KW-1185">Reference proteome</keyword>
<accession>A0A5D3B1Z0</accession>
<gene>
    <name evidence="2" type="ORF">B9479_002159</name>
</gene>
<evidence type="ECO:0000313" key="3">
    <source>
        <dbReference type="Proteomes" id="UP000322245"/>
    </source>
</evidence>
<evidence type="ECO:0000256" key="1">
    <source>
        <dbReference type="SAM" id="SignalP"/>
    </source>
</evidence>
<organism evidence="2 3">
    <name type="scientific">Cryptococcus floricola</name>
    <dbReference type="NCBI Taxonomy" id="2591691"/>
    <lineage>
        <taxon>Eukaryota</taxon>
        <taxon>Fungi</taxon>
        <taxon>Dikarya</taxon>
        <taxon>Basidiomycota</taxon>
        <taxon>Agaricomycotina</taxon>
        <taxon>Tremellomycetes</taxon>
        <taxon>Tremellales</taxon>
        <taxon>Cryptococcaceae</taxon>
        <taxon>Cryptococcus</taxon>
    </lineage>
</organism>
<dbReference type="Proteomes" id="UP000322245">
    <property type="component" value="Unassembled WGS sequence"/>
</dbReference>
<dbReference type="AlphaFoldDB" id="A0A5D3B1Z0"/>
<dbReference type="EMBL" id="NIDF01000016">
    <property type="protein sequence ID" value="TYJ57058.1"/>
    <property type="molecule type" value="Genomic_DNA"/>
</dbReference>
<protein>
    <recommendedName>
        <fullName evidence="4">AA1-like domain-containing protein</fullName>
    </recommendedName>
</protein>
<proteinExistence type="predicted"/>
<evidence type="ECO:0000313" key="2">
    <source>
        <dbReference type="EMBL" id="TYJ57058.1"/>
    </source>
</evidence>
<name>A0A5D3B1Z0_9TREE</name>
<reference evidence="2 3" key="1">
    <citation type="submission" date="2017-05" db="EMBL/GenBank/DDBJ databases">
        <title>The Genome Sequence of Tsuchiyaea wingfieldii DSM 27421.</title>
        <authorList>
            <person name="Cuomo C."/>
            <person name="Passer A."/>
            <person name="Billmyre B."/>
            <person name="Heitman J."/>
        </authorList>
    </citation>
    <scope>NUCLEOTIDE SEQUENCE [LARGE SCALE GENOMIC DNA]</scope>
    <source>
        <strain evidence="2 3">DSM 27421</strain>
    </source>
</reference>
<comment type="caution">
    <text evidence="2">The sequence shown here is derived from an EMBL/GenBank/DDBJ whole genome shotgun (WGS) entry which is preliminary data.</text>
</comment>
<feature type="chain" id="PRO_5022968265" description="AA1-like domain-containing protein" evidence="1">
    <location>
        <begin position="19"/>
        <end position="165"/>
    </location>
</feature>
<evidence type="ECO:0008006" key="4">
    <source>
        <dbReference type="Google" id="ProtNLM"/>
    </source>
</evidence>
<feature type="signal peptide" evidence="1">
    <location>
        <begin position="1"/>
        <end position="18"/>
    </location>
</feature>
<sequence length="165" mass="17366">MFSITRALLLALLPMALAASSSSAPKSSDTTSTPSTPTAAPSLYVVADRFSSLHSNDKGEGTGKNCKRPYGIDGPMKYVGFGFYASDGYKSETFRVSYYKSVADPSATGKYDGQVPASVWKTGDPTSVIECVASATVSPTEDVYVTPAPNMTTTIEAFEIECTGV</sequence>
<keyword evidence="1" id="KW-0732">Signal</keyword>